<accession>A0A0P1ER72</accession>
<name>A0A0P1ER72_9RHOB</name>
<dbReference type="EMBL" id="CYPU01000006">
    <property type="protein sequence ID" value="CUH45982.1"/>
    <property type="molecule type" value="Genomic_DNA"/>
</dbReference>
<proteinExistence type="predicted"/>
<dbReference type="Proteomes" id="UP000050783">
    <property type="component" value="Unassembled WGS sequence"/>
</dbReference>
<gene>
    <name evidence="1" type="ORF">RUA4292_00146</name>
</gene>
<organism evidence="1 2">
    <name type="scientific">Ruegeria atlantica</name>
    <dbReference type="NCBI Taxonomy" id="81569"/>
    <lineage>
        <taxon>Bacteria</taxon>
        <taxon>Pseudomonadati</taxon>
        <taxon>Pseudomonadota</taxon>
        <taxon>Alphaproteobacteria</taxon>
        <taxon>Rhodobacterales</taxon>
        <taxon>Roseobacteraceae</taxon>
        <taxon>Ruegeria</taxon>
    </lineage>
</organism>
<reference evidence="1 2" key="1">
    <citation type="submission" date="2015-09" db="EMBL/GenBank/DDBJ databases">
        <authorList>
            <consortium name="Swine Surveillance"/>
        </authorList>
    </citation>
    <scope>NUCLEOTIDE SEQUENCE [LARGE SCALE GENOMIC DNA]</scope>
    <source>
        <strain evidence="1 2">CECT 4292</strain>
    </source>
</reference>
<protein>
    <submittedName>
        <fullName evidence="1">Uncharacterized protein</fullName>
    </submittedName>
</protein>
<dbReference type="AlphaFoldDB" id="A0A0P1ER72"/>
<sequence>MIDERKMRIFVSAITLFFGAASAEAEISASEIWSECRPSASCVIEYDHLSTQDVEPFLFLGRVVDSDHPQWRKYRKAIRKFPDVQSCLAKEEQKKENPNLLKLDWEGGGYSSGVELCIYRISRSLVTLDRVQSWMSYHDFRVVGYSRYRSENFVSTGTNQPVGNVSGYWTVQQYRERNPTLLWRFFEFDLIYSYGIVLGISEEFKVVGAHVTMPTK</sequence>
<evidence type="ECO:0000313" key="2">
    <source>
        <dbReference type="Proteomes" id="UP000050783"/>
    </source>
</evidence>
<evidence type="ECO:0000313" key="1">
    <source>
        <dbReference type="EMBL" id="CUH45982.1"/>
    </source>
</evidence>